<dbReference type="AlphaFoldDB" id="A0A0R1V353"/>
<dbReference type="Proteomes" id="UP000051166">
    <property type="component" value="Unassembled WGS sequence"/>
</dbReference>
<gene>
    <name evidence="1" type="ORF">FD50_GL001407</name>
</gene>
<proteinExistence type="predicted"/>
<evidence type="ECO:0000313" key="2">
    <source>
        <dbReference type="Proteomes" id="UP000051166"/>
    </source>
</evidence>
<sequence>MLKLICAIFNRLGRIKMRNFCIVDSINDEKRVDRMEASFSNTLNLIKGKILKSSSFSESDRRYYNGIIKNIKNRSVNLNSIGTMQGIRYLYNKQNSTKQRKIADFILKMSEDELNSIQKNINSSNISNMIDATNQIDILAINRLRGNNVKNHKVSVFFPEVSHSHIDSNYIVKREIASKGEISWRL</sequence>
<reference evidence="1 2" key="1">
    <citation type="journal article" date="2015" name="Genome Announc.">
        <title>Expanding the biotechnology potential of lactobacilli through comparative genomics of 213 strains and associated genera.</title>
        <authorList>
            <person name="Sun Z."/>
            <person name="Harris H.M."/>
            <person name="McCann A."/>
            <person name="Guo C."/>
            <person name="Argimon S."/>
            <person name="Zhang W."/>
            <person name="Yang X."/>
            <person name="Jeffery I.B."/>
            <person name="Cooney J.C."/>
            <person name="Kagawa T.F."/>
            <person name="Liu W."/>
            <person name="Song Y."/>
            <person name="Salvetti E."/>
            <person name="Wrobel A."/>
            <person name="Rasinkangas P."/>
            <person name="Parkhill J."/>
            <person name="Rea M.C."/>
            <person name="O'Sullivan O."/>
            <person name="Ritari J."/>
            <person name="Douillard F.P."/>
            <person name="Paul Ross R."/>
            <person name="Yang R."/>
            <person name="Briner A.E."/>
            <person name="Felis G.E."/>
            <person name="de Vos W.M."/>
            <person name="Barrangou R."/>
            <person name="Klaenhammer T.R."/>
            <person name="Caufield P.W."/>
            <person name="Cui Y."/>
            <person name="Zhang H."/>
            <person name="O'Toole P.W."/>
        </authorList>
    </citation>
    <scope>NUCLEOTIDE SEQUENCE [LARGE SCALE GENOMIC DNA]</scope>
    <source>
        <strain evidence="1 2">DSM 16230</strain>
    </source>
</reference>
<dbReference type="EMBL" id="AZFQ01000052">
    <property type="protein sequence ID" value="KRL97426.1"/>
    <property type="molecule type" value="Genomic_DNA"/>
</dbReference>
<organism evidence="1 2">
    <name type="scientific">Liquorilactobacillus satsumensis DSM 16230 = JCM 12392</name>
    <dbReference type="NCBI Taxonomy" id="1423801"/>
    <lineage>
        <taxon>Bacteria</taxon>
        <taxon>Bacillati</taxon>
        <taxon>Bacillota</taxon>
        <taxon>Bacilli</taxon>
        <taxon>Lactobacillales</taxon>
        <taxon>Lactobacillaceae</taxon>
        <taxon>Liquorilactobacillus</taxon>
    </lineage>
</organism>
<dbReference type="PATRIC" id="fig|1423801.4.peg.1442"/>
<evidence type="ECO:0000313" key="1">
    <source>
        <dbReference type="EMBL" id="KRL97426.1"/>
    </source>
</evidence>
<comment type="caution">
    <text evidence="1">The sequence shown here is derived from an EMBL/GenBank/DDBJ whole genome shotgun (WGS) entry which is preliminary data.</text>
</comment>
<accession>A0A0R1V353</accession>
<dbReference type="STRING" id="1423801.FD50_GL001407"/>
<keyword evidence="2" id="KW-1185">Reference proteome</keyword>
<protein>
    <submittedName>
        <fullName evidence="1">Uncharacterized protein</fullName>
    </submittedName>
</protein>
<name>A0A0R1V353_9LACO</name>